<dbReference type="AlphaFoldDB" id="A0A7D9IWQ5"/>
<feature type="compositionally biased region" description="Acidic residues" evidence="1">
    <location>
        <begin position="1"/>
        <end position="23"/>
    </location>
</feature>
<dbReference type="PANTHER" id="PTHR33480">
    <property type="entry name" value="SET DOMAIN-CONTAINING PROTEIN-RELATED"/>
    <property type="match status" value="1"/>
</dbReference>
<sequence length="103" mass="11681">MAANNMDEDDDEYTFKDEDDDDEYVFKDGSDVEGPNTKEGVYIIGASEVGGKRVYDKKNSCFFCGKEYAKLARHFEQAHKNEEVVKKSLPQKKKTPAIFSKNG</sequence>
<proteinExistence type="predicted"/>
<feature type="region of interest" description="Disordered" evidence="1">
    <location>
        <begin position="1"/>
        <end position="32"/>
    </location>
</feature>
<organism evidence="2 3">
    <name type="scientific">Paramuricea clavata</name>
    <name type="common">Red gorgonian</name>
    <name type="synonym">Violescent sea-whip</name>
    <dbReference type="NCBI Taxonomy" id="317549"/>
    <lineage>
        <taxon>Eukaryota</taxon>
        <taxon>Metazoa</taxon>
        <taxon>Cnidaria</taxon>
        <taxon>Anthozoa</taxon>
        <taxon>Octocorallia</taxon>
        <taxon>Malacalcyonacea</taxon>
        <taxon>Plexauridae</taxon>
        <taxon>Paramuricea</taxon>
    </lineage>
</organism>
<reference evidence="2" key="1">
    <citation type="submission" date="2020-04" db="EMBL/GenBank/DDBJ databases">
        <authorList>
            <person name="Alioto T."/>
            <person name="Alioto T."/>
            <person name="Gomez Garrido J."/>
        </authorList>
    </citation>
    <scope>NUCLEOTIDE SEQUENCE</scope>
    <source>
        <strain evidence="2">A484AB</strain>
    </source>
</reference>
<protein>
    <submittedName>
        <fullName evidence="2">Uncharacterized protein</fullName>
    </submittedName>
</protein>
<comment type="caution">
    <text evidence="2">The sequence shown here is derived from an EMBL/GenBank/DDBJ whole genome shotgun (WGS) entry which is preliminary data.</text>
</comment>
<gene>
    <name evidence="2" type="ORF">PACLA_8A036137</name>
</gene>
<evidence type="ECO:0000256" key="1">
    <source>
        <dbReference type="SAM" id="MobiDB-lite"/>
    </source>
</evidence>
<accession>A0A7D9IWQ5</accession>
<dbReference type="Proteomes" id="UP001152795">
    <property type="component" value="Unassembled WGS sequence"/>
</dbReference>
<dbReference type="OrthoDB" id="7550384at2759"/>
<keyword evidence="3" id="KW-1185">Reference proteome</keyword>
<dbReference type="EMBL" id="CACRXK020009875">
    <property type="protein sequence ID" value="CAB4018140.1"/>
    <property type="molecule type" value="Genomic_DNA"/>
</dbReference>
<evidence type="ECO:0000313" key="2">
    <source>
        <dbReference type="EMBL" id="CAB4018140.1"/>
    </source>
</evidence>
<name>A0A7D9IWQ5_PARCT</name>
<evidence type="ECO:0000313" key="3">
    <source>
        <dbReference type="Proteomes" id="UP001152795"/>
    </source>
</evidence>
<dbReference type="PANTHER" id="PTHR33480:SF1">
    <property type="entry name" value="TYR RECOMBINASE DOMAIN-CONTAINING PROTEIN"/>
    <property type="match status" value="1"/>
</dbReference>